<keyword evidence="2" id="KW-1185">Reference proteome</keyword>
<evidence type="ECO:0000313" key="1">
    <source>
        <dbReference type="EMBL" id="MED6159427.1"/>
    </source>
</evidence>
<dbReference type="Proteomes" id="UP001341840">
    <property type="component" value="Unassembled WGS sequence"/>
</dbReference>
<evidence type="ECO:0000313" key="2">
    <source>
        <dbReference type="Proteomes" id="UP001341840"/>
    </source>
</evidence>
<accession>A0ABU6UDT6</accession>
<dbReference type="EMBL" id="JASCZI010121068">
    <property type="protein sequence ID" value="MED6159427.1"/>
    <property type="molecule type" value="Genomic_DNA"/>
</dbReference>
<protein>
    <submittedName>
        <fullName evidence="1">Uncharacterized protein</fullName>
    </submittedName>
</protein>
<reference evidence="1 2" key="1">
    <citation type="journal article" date="2023" name="Plants (Basel)">
        <title>Bridging the Gap: Combining Genomics and Transcriptomics Approaches to Understand Stylosanthes scabra, an Orphan Legume from the Brazilian Caatinga.</title>
        <authorList>
            <person name="Ferreira-Neto J.R.C."/>
            <person name="da Silva M.D."/>
            <person name="Binneck E."/>
            <person name="de Melo N.F."/>
            <person name="da Silva R.H."/>
            <person name="de Melo A.L.T.M."/>
            <person name="Pandolfi V."/>
            <person name="Bustamante F.O."/>
            <person name="Brasileiro-Vidal A.C."/>
            <person name="Benko-Iseppon A.M."/>
        </authorList>
    </citation>
    <scope>NUCLEOTIDE SEQUENCE [LARGE SCALE GENOMIC DNA]</scope>
    <source>
        <tissue evidence="1">Leaves</tissue>
    </source>
</reference>
<name>A0ABU6UDT6_9FABA</name>
<comment type="caution">
    <text evidence="1">The sequence shown here is derived from an EMBL/GenBank/DDBJ whole genome shotgun (WGS) entry which is preliminary data.</text>
</comment>
<organism evidence="1 2">
    <name type="scientific">Stylosanthes scabra</name>
    <dbReference type="NCBI Taxonomy" id="79078"/>
    <lineage>
        <taxon>Eukaryota</taxon>
        <taxon>Viridiplantae</taxon>
        <taxon>Streptophyta</taxon>
        <taxon>Embryophyta</taxon>
        <taxon>Tracheophyta</taxon>
        <taxon>Spermatophyta</taxon>
        <taxon>Magnoliopsida</taxon>
        <taxon>eudicotyledons</taxon>
        <taxon>Gunneridae</taxon>
        <taxon>Pentapetalae</taxon>
        <taxon>rosids</taxon>
        <taxon>fabids</taxon>
        <taxon>Fabales</taxon>
        <taxon>Fabaceae</taxon>
        <taxon>Papilionoideae</taxon>
        <taxon>50 kb inversion clade</taxon>
        <taxon>dalbergioids sensu lato</taxon>
        <taxon>Dalbergieae</taxon>
        <taxon>Pterocarpus clade</taxon>
        <taxon>Stylosanthes</taxon>
    </lineage>
</organism>
<gene>
    <name evidence="1" type="ORF">PIB30_042278</name>
</gene>
<sequence length="112" mass="12544">MGQGALQSKWTWQPLMSESLILSLLDPNDDVRQFGKSVLEQVSNTRGLSCGVKFLCSHELSLGIFTSLKREVQLRGRTGILRNSNQSVLKKQPSYPFSLYIVKSINTAMIRA</sequence>
<proteinExistence type="predicted"/>